<organism evidence="2 3">
    <name type="scientific">Ridgeia piscesae</name>
    <name type="common">Tubeworm</name>
    <dbReference type="NCBI Taxonomy" id="27915"/>
    <lineage>
        <taxon>Eukaryota</taxon>
        <taxon>Metazoa</taxon>
        <taxon>Spiralia</taxon>
        <taxon>Lophotrochozoa</taxon>
        <taxon>Annelida</taxon>
        <taxon>Polychaeta</taxon>
        <taxon>Sedentaria</taxon>
        <taxon>Canalipalpata</taxon>
        <taxon>Sabellida</taxon>
        <taxon>Siboglinidae</taxon>
        <taxon>Ridgeia</taxon>
    </lineage>
</organism>
<dbReference type="AlphaFoldDB" id="A0AAD9PDP0"/>
<dbReference type="EMBL" id="JAODUO010000021">
    <property type="protein sequence ID" value="KAK2192877.1"/>
    <property type="molecule type" value="Genomic_DNA"/>
</dbReference>
<feature type="transmembrane region" description="Helical" evidence="1">
    <location>
        <begin position="82"/>
        <end position="102"/>
    </location>
</feature>
<dbReference type="Proteomes" id="UP001209878">
    <property type="component" value="Unassembled WGS sequence"/>
</dbReference>
<accession>A0AAD9PDP0</accession>
<name>A0AAD9PDP0_RIDPI</name>
<reference evidence="2" key="1">
    <citation type="journal article" date="2023" name="Mol. Biol. Evol.">
        <title>Third-Generation Sequencing Reveals the Adaptive Role of the Epigenome in Three Deep-Sea Polychaetes.</title>
        <authorList>
            <person name="Perez M."/>
            <person name="Aroh O."/>
            <person name="Sun Y."/>
            <person name="Lan Y."/>
            <person name="Juniper S.K."/>
            <person name="Young C.R."/>
            <person name="Angers B."/>
            <person name="Qian P.Y."/>
        </authorList>
    </citation>
    <scope>NUCLEOTIDE SEQUENCE</scope>
    <source>
        <strain evidence="2">R07B-5</strain>
    </source>
</reference>
<evidence type="ECO:0000313" key="2">
    <source>
        <dbReference type="EMBL" id="KAK2192877.1"/>
    </source>
</evidence>
<keyword evidence="1" id="KW-1133">Transmembrane helix</keyword>
<evidence type="ECO:0000313" key="3">
    <source>
        <dbReference type="Proteomes" id="UP001209878"/>
    </source>
</evidence>
<sequence length="194" mass="21918">MNQETTPHNLSSLPPFPSTVLSSLILPPPNLPPLSLLFFCFSPIPFTSLPLCLPFLTFVIYLIHSFPNLPFFLHSFCLSPFFYSPLHIPFPPFLPFLLILLFPQSNFNPSIPFPSIFIPSLSPLPSIIPLFPAHRLVCSLYLHNIHCQNNIIEYIFAQTTAKDAGCVTVTEHVTHLAHVNQHCDQVQRHHTAVE</sequence>
<keyword evidence="1" id="KW-0812">Transmembrane</keyword>
<evidence type="ECO:0000256" key="1">
    <source>
        <dbReference type="SAM" id="Phobius"/>
    </source>
</evidence>
<feature type="transmembrane region" description="Helical" evidence="1">
    <location>
        <begin position="36"/>
        <end position="62"/>
    </location>
</feature>
<keyword evidence="1" id="KW-0472">Membrane</keyword>
<keyword evidence="3" id="KW-1185">Reference proteome</keyword>
<protein>
    <submittedName>
        <fullName evidence="2">Uncharacterized protein</fullName>
    </submittedName>
</protein>
<comment type="caution">
    <text evidence="2">The sequence shown here is derived from an EMBL/GenBank/DDBJ whole genome shotgun (WGS) entry which is preliminary data.</text>
</comment>
<gene>
    <name evidence="2" type="ORF">NP493_21g07018</name>
</gene>
<proteinExistence type="predicted"/>